<dbReference type="GO" id="GO:0009401">
    <property type="term" value="P:phosphoenolpyruvate-dependent sugar phosphotransferase system"/>
    <property type="evidence" value="ECO:0007669"/>
    <property type="project" value="UniProtKB-KW"/>
</dbReference>
<keyword evidence="11" id="KW-1185">Reference proteome</keyword>
<comment type="subcellular location">
    <subcellularLocation>
        <location evidence="1">Cell membrane</location>
        <topology evidence="1">Multi-pass membrane protein</topology>
    </subcellularLocation>
</comment>
<dbReference type="InterPro" id="IPR004700">
    <property type="entry name" value="PTS_IIC_man"/>
</dbReference>
<evidence type="ECO:0000256" key="6">
    <source>
        <dbReference type="ARBA" id="ARBA00022692"/>
    </source>
</evidence>
<reference evidence="10 11" key="1">
    <citation type="journal article" date="2015" name="Genome Announc.">
        <title>Genomes of Geoalkalibacter ferrihydriticus Z-0531T and Geoalkalibacter subterraneus Red1T, Two Haloalkaliphilic Metal-Reducing Deltaproteobacteria.</title>
        <authorList>
            <person name="Badalamenti J.P."/>
            <person name="Krajmalnik-Brown R."/>
            <person name="Torres C.I."/>
            <person name="Bond D.R."/>
        </authorList>
    </citation>
    <scope>NUCLEOTIDE SEQUENCE [LARGE SCALE GENOMIC DNA]</scope>
    <source>
        <strain evidence="10 11">Red1</strain>
    </source>
</reference>
<keyword evidence="2" id="KW-0813">Transport</keyword>
<dbReference type="HOGENOM" id="CLU_1199306_0_0_7"/>
<dbReference type="EMBL" id="CP010311">
    <property type="protein sequence ID" value="AJF06987.1"/>
    <property type="molecule type" value="Genomic_DNA"/>
</dbReference>
<evidence type="ECO:0000256" key="4">
    <source>
        <dbReference type="ARBA" id="ARBA00022597"/>
    </source>
</evidence>
<evidence type="ECO:0000256" key="9">
    <source>
        <dbReference type="SAM" id="Phobius"/>
    </source>
</evidence>
<feature type="transmembrane region" description="Helical" evidence="9">
    <location>
        <begin position="154"/>
        <end position="177"/>
    </location>
</feature>
<accession>A0A0B5FFT2</accession>
<evidence type="ECO:0000313" key="11">
    <source>
        <dbReference type="Proteomes" id="UP000035036"/>
    </source>
</evidence>
<evidence type="ECO:0000256" key="2">
    <source>
        <dbReference type="ARBA" id="ARBA00022448"/>
    </source>
</evidence>
<keyword evidence="8 9" id="KW-0472">Membrane</keyword>
<dbReference type="STRING" id="483547.GSUB_11030"/>
<dbReference type="Proteomes" id="UP000035036">
    <property type="component" value="Chromosome"/>
</dbReference>
<dbReference type="AlphaFoldDB" id="A0A0B5FFT2"/>
<protein>
    <submittedName>
        <fullName evidence="10">Uncharacterized protein</fullName>
    </submittedName>
</protein>
<sequence>MPWSEFFTGSLIAVVLGLDRTAAFQLMISRPIVAGPLTGFVLGDAWVGLQIGALVELLWLGRLPVGAAIPPDDTQVTVAATVLSVAAASRFDGSPTAWALFCLLTAMPFGKVGQMFDRYVRERNADLLRRVEKGVAAGQTHAIEKWHLLGLVHFALASFLAYAGIVVPGWIVIYLIGLDLLDTVTQMKGWLLLAFPLVGTATILAAINVSRAVTLFSASFVTAFLLMWLILP</sequence>
<evidence type="ECO:0000313" key="10">
    <source>
        <dbReference type="EMBL" id="AJF06987.1"/>
    </source>
</evidence>
<keyword evidence="5" id="KW-0598">Phosphotransferase system</keyword>
<name>A0A0B5FFT2_9BACT</name>
<dbReference type="RefSeq" id="WP_040200828.1">
    <property type="nucleotide sequence ID" value="NZ_CP010311.1"/>
</dbReference>
<feature type="transmembrane region" description="Helical" evidence="9">
    <location>
        <begin position="213"/>
        <end position="231"/>
    </location>
</feature>
<gene>
    <name evidence="10" type="ORF">GSUB_11030</name>
</gene>
<keyword evidence="6 9" id="KW-0812">Transmembrane</keyword>
<feature type="transmembrane region" description="Helical" evidence="9">
    <location>
        <begin position="189"/>
        <end position="207"/>
    </location>
</feature>
<keyword evidence="3" id="KW-1003">Cell membrane</keyword>
<proteinExistence type="predicted"/>
<evidence type="ECO:0000256" key="1">
    <source>
        <dbReference type="ARBA" id="ARBA00004651"/>
    </source>
</evidence>
<keyword evidence="7 9" id="KW-1133">Transmembrane helix</keyword>
<keyword evidence="4" id="KW-0762">Sugar transport</keyword>
<evidence type="ECO:0000256" key="8">
    <source>
        <dbReference type="ARBA" id="ARBA00023136"/>
    </source>
</evidence>
<dbReference type="OrthoDB" id="5516394at2"/>
<dbReference type="KEGG" id="gsb:GSUB_11030"/>
<dbReference type="Pfam" id="PF03609">
    <property type="entry name" value="EII-Sor"/>
    <property type="match status" value="1"/>
</dbReference>
<evidence type="ECO:0000256" key="5">
    <source>
        <dbReference type="ARBA" id="ARBA00022683"/>
    </source>
</evidence>
<evidence type="ECO:0000256" key="7">
    <source>
        <dbReference type="ARBA" id="ARBA00022989"/>
    </source>
</evidence>
<organism evidence="10 11">
    <name type="scientific">Geoalkalibacter subterraneus</name>
    <dbReference type="NCBI Taxonomy" id="483547"/>
    <lineage>
        <taxon>Bacteria</taxon>
        <taxon>Pseudomonadati</taxon>
        <taxon>Thermodesulfobacteriota</taxon>
        <taxon>Desulfuromonadia</taxon>
        <taxon>Desulfuromonadales</taxon>
        <taxon>Geoalkalibacteraceae</taxon>
        <taxon>Geoalkalibacter</taxon>
    </lineage>
</organism>
<evidence type="ECO:0000256" key="3">
    <source>
        <dbReference type="ARBA" id="ARBA00022475"/>
    </source>
</evidence>
<dbReference type="GO" id="GO:0005886">
    <property type="term" value="C:plasma membrane"/>
    <property type="evidence" value="ECO:0007669"/>
    <property type="project" value="UniProtKB-SubCell"/>
</dbReference>